<keyword evidence="2" id="KW-1185">Reference proteome</keyword>
<dbReference type="Pfam" id="PF10322">
    <property type="entry name" value="7TM_GPCR_Sru"/>
    <property type="match status" value="1"/>
</dbReference>
<dbReference type="eggNOG" id="ENOG502RA5Z">
    <property type="taxonomic scope" value="Eukaryota"/>
</dbReference>
<dbReference type="Proteomes" id="UP000095282">
    <property type="component" value="Unplaced"/>
</dbReference>
<keyword evidence="1" id="KW-1133">Transmembrane helix</keyword>
<protein>
    <submittedName>
        <fullName evidence="3">G_PROTEIN_RECEP_F1_2 domain-containing protein</fullName>
    </submittedName>
</protein>
<proteinExistence type="predicted"/>
<accession>A0A1I7U9M8</accession>
<keyword evidence="1" id="KW-0812">Transmembrane</keyword>
<evidence type="ECO:0000313" key="3">
    <source>
        <dbReference type="WBParaSite" id="Csp11.Scaffold629.g16272.t1"/>
    </source>
</evidence>
<sequence length="126" mass="14200">MLHFCFSTGIIVVIVITTGLVFVKLRSEEMKKTTSRSLNRAKAETTLTVTTIIIIIPLFLAQGLTISSLLKTPYYSYILCVRPLMLDLRANVVSIYFYMTHPIFKRKTSIVPTTTVAIRSFGSVTY</sequence>
<dbReference type="InterPro" id="IPR003839">
    <property type="entry name" value="7TM_GPCR_serpentine_rcpt_Sru"/>
</dbReference>
<name>A0A1I7U9M8_9PELO</name>
<dbReference type="PANTHER" id="PTHR47516:SF1">
    <property type="entry name" value="SERPENTINE RECEPTOR, CLASS T-RELATED"/>
    <property type="match status" value="1"/>
</dbReference>
<evidence type="ECO:0000256" key="1">
    <source>
        <dbReference type="SAM" id="Phobius"/>
    </source>
</evidence>
<feature type="transmembrane region" description="Helical" evidence="1">
    <location>
        <begin position="46"/>
        <end position="68"/>
    </location>
</feature>
<evidence type="ECO:0000313" key="2">
    <source>
        <dbReference type="Proteomes" id="UP000095282"/>
    </source>
</evidence>
<dbReference type="WBParaSite" id="Csp11.Scaffold629.g16272.t1">
    <property type="protein sequence ID" value="Csp11.Scaffold629.g16272.t1"/>
    <property type="gene ID" value="Csp11.Scaffold629.g16272"/>
</dbReference>
<dbReference type="AlphaFoldDB" id="A0A1I7U9M8"/>
<reference evidence="3" key="1">
    <citation type="submission" date="2016-11" db="UniProtKB">
        <authorList>
            <consortium name="WormBaseParasite"/>
        </authorList>
    </citation>
    <scope>IDENTIFICATION</scope>
</reference>
<feature type="transmembrane region" description="Helical" evidence="1">
    <location>
        <begin position="6"/>
        <end position="25"/>
    </location>
</feature>
<organism evidence="2 3">
    <name type="scientific">Caenorhabditis tropicalis</name>
    <dbReference type="NCBI Taxonomy" id="1561998"/>
    <lineage>
        <taxon>Eukaryota</taxon>
        <taxon>Metazoa</taxon>
        <taxon>Ecdysozoa</taxon>
        <taxon>Nematoda</taxon>
        <taxon>Chromadorea</taxon>
        <taxon>Rhabditida</taxon>
        <taxon>Rhabditina</taxon>
        <taxon>Rhabditomorpha</taxon>
        <taxon>Rhabditoidea</taxon>
        <taxon>Rhabditidae</taxon>
        <taxon>Peloderinae</taxon>
        <taxon>Caenorhabditis</taxon>
    </lineage>
</organism>
<keyword evidence="1" id="KW-0472">Membrane</keyword>
<dbReference type="PANTHER" id="PTHR47516">
    <property type="entry name" value="SERPENTINE RECEPTOR, CLASS U-RELATED"/>
    <property type="match status" value="1"/>
</dbReference>